<feature type="region of interest" description="Disordered" evidence="3">
    <location>
        <begin position="152"/>
        <end position="176"/>
    </location>
</feature>
<dbReference type="Pfam" id="PF03171">
    <property type="entry name" value="2OG-FeII_Oxy"/>
    <property type="match status" value="1"/>
</dbReference>
<evidence type="ECO:0000259" key="4">
    <source>
        <dbReference type="PROSITE" id="PS51471"/>
    </source>
</evidence>
<keyword evidence="2" id="KW-0408">Iron</keyword>
<dbReference type="SUPFAM" id="SSF51197">
    <property type="entry name" value="Clavaminate synthase-like"/>
    <property type="match status" value="1"/>
</dbReference>
<dbReference type="InterPro" id="IPR027443">
    <property type="entry name" value="IPNS-like_sf"/>
</dbReference>
<dbReference type="GO" id="GO:0016491">
    <property type="term" value="F:oxidoreductase activity"/>
    <property type="evidence" value="ECO:0007669"/>
    <property type="project" value="UniProtKB-KW"/>
</dbReference>
<keyword evidence="2" id="KW-0479">Metal-binding</keyword>
<comment type="similarity">
    <text evidence="1 2">Belongs to the iron/ascorbate-dependent oxidoreductase family.</text>
</comment>
<name>A0AAN7T753_9EURO</name>
<evidence type="ECO:0000313" key="5">
    <source>
        <dbReference type="EMBL" id="KAK5091628.1"/>
    </source>
</evidence>
<sequence>MPHSTTGSISIRDEVKANQEVLRSRLAGAISEPPSGIDVDSLPSVPLIDLASSFSASAVDRQKVAAQIREACTTSGFFQISNHGIDDAAIDGILEQAEKFFHELTPAQKDALNIRHNQLFRGYESGSDTYVNPDDNTPAEVETKEGFNWGYEPTLDPTSSHSDEYVELDGQPPSAPDRCNVWPDASVLPDFKPTIATYYAQVLQLARHLFRLFALSLDLEETYFDSLTTHPGGIGRLLYYPPQSAEQMKHRAQKLGLGAHTDYECFTLLLSTSHPGLEILFPPSELTGNKPIWRPCPIRPGTLTVNIADFLMRWTNNVYKSTIHRVVSRPIKADDGTIRGSEARYSVPFFFSINYDADVQPLPEHAVGIGKFQNMKAGQYVLERLRATV</sequence>
<dbReference type="EMBL" id="JAVRRJ010000001">
    <property type="protein sequence ID" value="KAK5091628.1"/>
    <property type="molecule type" value="Genomic_DNA"/>
</dbReference>
<dbReference type="PANTHER" id="PTHR47990">
    <property type="entry name" value="2-OXOGLUTARATE (2OG) AND FE(II)-DEPENDENT OXYGENASE SUPERFAMILY PROTEIN-RELATED"/>
    <property type="match status" value="1"/>
</dbReference>
<dbReference type="InterPro" id="IPR050231">
    <property type="entry name" value="Iron_ascorbate_oxido_reductase"/>
</dbReference>
<protein>
    <recommendedName>
        <fullName evidence="4">Fe2OG dioxygenase domain-containing protein</fullName>
    </recommendedName>
</protein>
<proteinExistence type="inferred from homology"/>
<dbReference type="InterPro" id="IPR044861">
    <property type="entry name" value="IPNS-like_FE2OG_OXY"/>
</dbReference>
<gene>
    <name evidence="5" type="ORF">LTR05_001813</name>
</gene>
<comment type="caution">
    <text evidence="5">The sequence shown here is derived from an EMBL/GenBank/DDBJ whole genome shotgun (WGS) entry which is preliminary data.</text>
</comment>
<evidence type="ECO:0000256" key="1">
    <source>
        <dbReference type="ARBA" id="ARBA00008056"/>
    </source>
</evidence>
<dbReference type="AlphaFoldDB" id="A0AAN7T753"/>
<keyword evidence="6" id="KW-1185">Reference proteome</keyword>
<dbReference type="InterPro" id="IPR026992">
    <property type="entry name" value="DIOX_N"/>
</dbReference>
<dbReference type="GO" id="GO:0044283">
    <property type="term" value="P:small molecule biosynthetic process"/>
    <property type="evidence" value="ECO:0007669"/>
    <property type="project" value="UniProtKB-ARBA"/>
</dbReference>
<evidence type="ECO:0000256" key="2">
    <source>
        <dbReference type="RuleBase" id="RU003682"/>
    </source>
</evidence>
<dbReference type="InterPro" id="IPR005123">
    <property type="entry name" value="Oxoglu/Fe-dep_dioxygenase_dom"/>
</dbReference>
<dbReference type="PRINTS" id="PR00682">
    <property type="entry name" value="IPNSYNTHASE"/>
</dbReference>
<dbReference type="Gene3D" id="2.60.120.330">
    <property type="entry name" value="B-lactam Antibiotic, Isopenicillin N Synthase, Chain"/>
    <property type="match status" value="1"/>
</dbReference>
<evidence type="ECO:0000313" key="6">
    <source>
        <dbReference type="Proteomes" id="UP001309876"/>
    </source>
</evidence>
<keyword evidence="2" id="KW-0560">Oxidoreductase</keyword>
<dbReference type="Pfam" id="PF14226">
    <property type="entry name" value="DIOX_N"/>
    <property type="match status" value="1"/>
</dbReference>
<evidence type="ECO:0000256" key="3">
    <source>
        <dbReference type="SAM" id="MobiDB-lite"/>
    </source>
</evidence>
<feature type="domain" description="Fe2OG dioxygenase" evidence="4">
    <location>
        <begin position="230"/>
        <end position="353"/>
    </location>
</feature>
<dbReference type="Proteomes" id="UP001309876">
    <property type="component" value="Unassembled WGS sequence"/>
</dbReference>
<accession>A0AAN7T753</accession>
<reference evidence="5 6" key="1">
    <citation type="submission" date="2023-08" db="EMBL/GenBank/DDBJ databases">
        <title>Black Yeasts Isolated from many extreme environments.</title>
        <authorList>
            <person name="Coleine C."/>
            <person name="Stajich J.E."/>
            <person name="Selbmann L."/>
        </authorList>
    </citation>
    <scope>NUCLEOTIDE SEQUENCE [LARGE SCALE GENOMIC DNA]</scope>
    <source>
        <strain evidence="5 6">CCFEE 5910</strain>
    </source>
</reference>
<dbReference type="GO" id="GO:0046872">
    <property type="term" value="F:metal ion binding"/>
    <property type="evidence" value="ECO:0007669"/>
    <property type="project" value="UniProtKB-KW"/>
</dbReference>
<organism evidence="5 6">
    <name type="scientific">Lithohypha guttulata</name>
    <dbReference type="NCBI Taxonomy" id="1690604"/>
    <lineage>
        <taxon>Eukaryota</taxon>
        <taxon>Fungi</taxon>
        <taxon>Dikarya</taxon>
        <taxon>Ascomycota</taxon>
        <taxon>Pezizomycotina</taxon>
        <taxon>Eurotiomycetes</taxon>
        <taxon>Chaetothyriomycetidae</taxon>
        <taxon>Chaetothyriales</taxon>
        <taxon>Trichomeriaceae</taxon>
        <taxon>Lithohypha</taxon>
    </lineage>
</organism>
<dbReference type="PROSITE" id="PS51471">
    <property type="entry name" value="FE2OG_OXY"/>
    <property type="match status" value="1"/>
</dbReference>